<reference evidence="1 2" key="1">
    <citation type="submission" date="2023-12" db="EMBL/GenBank/DDBJ databases">
        <title>Whole genome sequencing of Paenibacillus phoenicis isolated from the Phoenix Mars Lander spacecraft assembly facility.</title>
        <authorList>
            <person name="Garcia A."/>
            <person name="Venkateswaran K."/>
        </authorList>
    </citation>
    <scope>NUCLEOTIDE SEQUENCE [LARGE SCALE GENOMIC DNA]</scope>
    <source>
        <strain evidence="1 2">3PO2SA</strain>
    </source>
</reference>
<dbReference type="Proteomes" id="UP001292216">
    <property type="component" value="Unassembled WGS sequence"/>
</dbReference>
<organism evidence="1 2">
    <name type="scientific">Paenibacillus phoenicis</name>
    <dbReference type="NCBI Taxonomy" id="554117"/>
    <lineage>
        <taxon>Bacteria</taxon>
        <taxon>Bacillati</taxon>
        <taxon>Bacillota</taxon>
        <taxon>Bacilli</taxon>
        <taxon>Bacillales</taxon>
        <taxon>Paenibacillaceae</taxon>
        <taxon>Paenibacillus</taxon>
    </lineage>
</organism>
<gene>
    <name evidence="1" type="ORF">U9M73_11545</name>
</gene>
<evidence type="ECO:0008006" key="3">
    <source>
        <dbReference type="Google" id="ProtNLM"/>
    </source>
</evidence>
<keyword evidence="2" id="KW-1185">Reference proteome</keyword>
<evidence type="ECO:0000313" key="2">
    <source>
        <dbReference type="Proteomes" id="UP001292216"/>
    </source>
</evidence>
<dbReference type="RefSeq" id="WP_164744144.1">
    <property type="nucleotide sequence ID" value="NZ_CBCSKM010000010.1"/>
</dbReference>
<evidence type="ECO:0000313" key="1">
    <source>
        <dbReference type="EMBL" id="MEA3570632.1"/>
    </source>
</evidence>
<dbReference type="EMBL" id="JAYERP010000001">
    <property type="protein sequence ID" value="MEA3570632.1"/>
    <property type="molecule type" value="Genomic_DNA"/>
</dbReference>
<comment type="caution">
    <text evidence="1">The sequence shown here is derived from an EMBL/GenBank/DDBJ whole genome shotgun (WGS) entry which is preliminary data.</text>
</comment>
<proteinExistence type="predicted"/>
<accession>A0ABU5PLI1</accession>
<sequence>MQKQEWEVTIKWKDGTQSCYVYEGKKEDARRDAYLSSPQGDIRNVIVKPYRLD</sequence>
<protein>
    <recommendedName>
        <fullName evidence="3">DUF1508 domain-containing protein</fullName>
    </recommendedName>
</protein>
<name>A0ABU5PLI1_9BACL</name>